<reference evidence="3 4" key="2">
    <citation type="journal article" date="2022" name="Int. J. Syst. Evol. Microbiol.">
        <title>Strains of Bradyrhizobium barranii sp. nov. associated with legumes native to Canada are symbionts of soybeans and belong to different subspecies (subsp. barranii subsp. nov. and subsp. apii subsp. nov.) and symbiovars (sv. glycinearum and sv. septentrionale).</title>
        <authorList>
            <person name="Bromfield E.S.P."/>
            <person name="Cloutier S."/>
            <person name="Wasai-Hara S."/>
            <person name="Minamisawa K."/>
        </authorList>
    </citation>
    <scope>NUCLEOTIDE SEQUENCE [LARGE SCALE GENOMIC DNA]</scope>
    <source>
        <strain evidence="3 4">144S4</strain>
    </source>
</reference>
<dbReference type="SMART" id="SM01008">
    <property type="entry name" value="Ald_Xan_dh_C"/>
    <property type="match status" value="1"/>
</dbReference>
<dbReference type="Gene3D" id="3.90.1170.50">
    <property type="entry name" value="Aldehyde oxidase/xanthine dehydrogenase, a/b hammerhead"/>
    <property type="match status" value="1"/>
</dbReference>
<dbReference type="Gene3D" id="3.30.365.10">
    <property type="entry name" value="Aldehyde oxidase/xanthine dehydrogenase, molybdopterin binding domain"/>
    <property type="match status" value="4"/>
</dbReference>
<dbReference type="InterPro" id="IPR008274">
    <property type="entry name" value="AldOxase/xan_DH_MoCoBD1"/>
</dbReference>
<evidence type="ECO:0000259" key="1">
    <source>
        <dbReference type="SMART" id="SM01008"/>
    </source>
</evidence>
<dbReference type="RefSeq" id="WP_208085361.1">
    <property type="nucleotide sequence ID" value="NZ_CP086136.1"/>
</dbReference>
<reference evidence="2" key="1">
    <citation type="submission" date="2021-03" db="EMBL/GenBank/DDBJ databases">
        <title>Whole Genome Sequence of Bradyrhizobium sp. Strain 144S4.</title>
        <authorList>
            <person name="Bromfield E.S.P."/>
            <person name="Cloutier S."/>
        </authorList>
    </citation>
    <scope>NUCLEOTIDE SEQUENCE [LARGE SCALE GENOMIC DNA]</scope>
    <source>
        <strain evidence="2">144S4</strain>
    </source>
</reference>
<gene>
    <name evidence="3" type="ORF">J4G43_015755</name>
    <name evidence="2" type="ORF">J4G43_17865</name>
</gene>
<dbReference type="AlphaFoldDB" id="A0A939M7E2"/>
<organism evidence="2">
    <name type="scientific">Bradyrhizobium barranii subsp. barranii</name>
    <dbReference type="NCBI Taxonomy" id="2823807"/>
    <lineage>
        <taxon>Bacteria</taxon>
        <taxon>Pseudomonadati</taxon>
        <taxon>Pseudomonadota</taxon>
        <taxon>Alphaproteobacteria</taxon>
        <taxon>Hyphomicrobiales</taxon>
        <taxon>Nitrobacteraceae</taxon>
        <taxon>Bradyrhizobium</taxon>
        <taxon>Bradyrhizobium barranii</taxon>
    </lineage>
</organism>
<dbReference type="KEGG" id="bban:J4G43_015755"/>
<dbReference type="InterPro" id="IPR052516">
    <property type="entry name" value="N-heterocyclic_Hydroxylase"/>
</dbReference>
<evidence type="ECO:0000313" key="2">
    <source>
        <dbReference type="EMBL" id="MBO1862700.1"/>
    </source>
</evidence>
<accession>A0A939M7E2</accession>
<dbReference type="SUPFAM" id="SSF56003">
    <property type="entry name" value="Molybdenum cofactor-binding domain"/>
    <property type="match status" value="2"/>
</dbReference>
<evidence type="ECO:0000313" key="4">
    <source>
        <dbReference type="Proteomes" id="UP000664702"/>
    </source>
</evidence>
<dbReference type="Pfam" id="PF02738">
    <property type="entry name" value="MoCoBD_1"/>
    <property type="match status" value="1"/>
</dbReference>
<dbReference type="PANTHER" id="PTHR47495:SF2">
    <property type="entry name" value="ALDEHYDE DEHYDROGENASE"/>
    <property type="match status" value="1"/>
</dbReference>
<dbReference type="EMBL" id="JAGEMI010000001">
    <property type="protein sequence ID" value="MBO1862700.1"/>
    <property type="molecule type" value="Genomic_DNA"/>
</dbReference>
<dbReference type="InterPro" id="IPR006311">
    <property type="entry name" value="TAT_signal"/>
</dbReference>
<dbReference type="PROSITE" id="PS51318">
    <property type="entry name" value="TAT"/>
    <property type="match status" value="1"/>
</dbReference>
<dbReference type="GO" id="GO:0016491">
    <property type="term" value="F:oxidoreductase activity"/>
    <property type="evidence" value="ECO:0007669"/>
    <property type="project" value="InterPro"/>
</dbReference>
<dbReference type="EMBL" id="CP086136">
    <property type="protein sequence ID" value="UEM15526.1"/>
    <property type="molecule type" value="Genomic_DNA"/>
</dbReference>
<dbReference type="InterPro" id="IPR046867">
    <property type="entry name" value="AldOxase/xan_DH_MoCoBD2"/>
</dbReference>
<feature type="domain" description="Aldehyde oxidase/xanthine dehydrogenase a/b hammerhead" evidence="1">
    <location>
        <begin position="212"/>
        <end position="291"/>
    </location>
</feature>
<evidence type="ECO:0000313" key="3">
    <source>
        <dbReference type="EMBL" id="UEM15526.1"/>
    </source>
</evidence>
<sequence>MNKHVTPKMNRRAFVIGTAAVGAGLAIGLDLPFGGPAVVRAADGAPEVNAWVVVRPDDTVVIRIARSEMGQGSLTGLAQLVAEELECDWSKVTTEYPTPGQSVARKRVWGDFSTGGSRGIRSSQDYVRKGGATARVMLIEAAANEWKVPASECTVAKGVITHKASGKTTTYGKVAEAAAKLTPPADVKLKDPKDWTIAGKGLLRLDTADKTTGTMVYGIDIKLPGMLNAAIKDCPVFGGKLKSYDEAKITGMKGVKKVVKVGDTAVAVVADTWWHAKTALEALPIVWDEGENAKVSSESIAKWLAEGLDDAQPAYVGNKNGDVKAAIAGAAKKVEAVYNYPYQNHATMEPMNATALYTADKCEVWCGTQNGEAVFAAVLEASGLPAEKCDMYKVMPGGGFGRRGQTDYVRQAVMIAKQMPGVPIKLLWSREEDMAHGRYHPITQCKMTGAFDANNNLVALHYRLSGQSILFSLRPEALQNGMDPAAFQGVAQSGEAAFGYSVPNLLVEHAMRNPHVPPGFWRGVNVNHNAIYMECFMDELAQAAGQDPLEFRRKLMGNHPKHLAVLNAVAEKIGWDKPAQQGVYRGIAQVMGYGSYVAGAAEISVTDGNKIKVHRIVASTDPGYVVNPAQVERQIAGSFVYGLSALFYGGCTVKDGKIEQTNFDTYNSMRINEMPKVESVMVPSGGFWGGVGEPTIGVAAPAVLNAYFAATGKRIRSVPLRDQNITFA</sequence>
<name>A0A939M7E2_9BRAD</name>
<dbReference type="PIRSF" id="PIRSF036389">
    <property type="entry name" value="IOR_B"/>
    <property type="match status" value="1"/>
</dbReference>
<protein>
    <submittedName>
        <fullName evidence="3">Molybdopterin-dependent oxidoreductase</fullName>
    </submittedName>
    <submittedName>
        <fullName evidence="2">Xanthine dehydrogenase family protein molybdopterin-binding subunit</fullName>
    </submittedName>
</protein>
<dbReference type="Pfam" id="PF20256">
    <property type="entry name" value="MoCoBD_2"/>
    <property type="match status" value="2"/>
</dbReference>
<dbReference type="InterPro" id="IPR000674">
    <property type="entry name" value="Ald_Oxase/Xan_DH_a/b"/>
</dbReference>
<dbReference type="InterPro" id="IPR012368">
    <property type="entry name" value="OxRdtase_Mopterin-bd_su_IorB"/>
</dbReference>
<dbReference type="PANTHER" id="PTHR47495">
    <property type="entry name" value="ALDEHYDE DEHYDROGENASE"/>
    <property type="match status" value="1"/>
</dbReference>
<dbReference type="InterPro" id="IPR037165">
    <property type="entry name" value="AldOxase/xan_DH_Mopterin-bd_sf"/>
</dbReference>
<dbReference type="Proteomes" id="UP000664702">
    <property type="component" value="Chromosome"/>
</dbReference>
<proteinExistence type="predicted"/>